<evidence type="ECO:0000313" key="3">
    <source>
        <dbReference type="EMBL" id="MBK1643996.1"/>
    </source>
</evidence>
<feature type="compositionally biased region" description="Polar residues" evidence="1">
    <location>
        <begin position="169"/>
        <end position="180"/>
    </location>
</feature>
<keyword evidence="2" id="KW-0472">Membrane</keyword>
<keyword evidence="2" id="KW-1133">Transmembrane helix</keyword>
<reference evidence="3 4" key="1">
    <citation type="journal article" date="2020" name="Microorganisms">
        <title>Osmotic Adaptation and Compatible Solute Biosynthesis of Phototrophic Bacteria as Revealed from Genome Analyses.</title>
        <authorList>
            <person name="Imhoff J.F."/>
            <person name="Rahn T."/>
            <person name="Kunzel S."/>
            <person name="Keller A."/>
            <person name="Neulinger S.C."/>
        </authorList>
    </citation>
    <scope>NUCLEOTIDE SEQUENCE [LARGE SCALE GENOMIC DNA]</scope>
    <source>
        <strain evidence="3 4">DSM 21303</strain>
    </source>
</reference>
<feature type="compositionally biased region" description="Polar residues" evidence="1">
    <location>
        <begin position="224"/>
        <end position="234"/>
    </location>
</feature>
<evidence type="ECO:0000256" key="1">
    <source>
        <dbReference type="SAM" id="MobiDB-lite"/>
    </source>
</evidence>
<evidence type="ECO:0000256" key="2">
    <source>
        <dbReference type="SAM" id="Phobius"/>
    </source>
</evidence>
<dbReference type="AlphaFoldDB" id="A0A9X0WFY7"/>
<feature type="compositionally biased region" description="Low complexity" evidence="1">
    <location>
        <begin position="250"/>
        <end position="266"/>
    </location>
</feature>
<dbReference type="EMBL" id="NRSD01000003">
    <property type="protein sequence ID" value="MBK1643996.1"/>
    <property type="molecule type" value="Genomic_DNA"/>
</dbReference>
<dbReference type="InterPro" id="IPR036680">
    <property type="entry name" value="SPOR-like_sf"/>
</dbReference>
<keyword evidence="2" id="KW-0812">Transmembrane</keyword>
<dbReference type="GO" id="GO:0042834">
    <property type="term" value="F:peptidoglycan binding"/>
    <property type="evidence" value="ECO:0007669"/>
    <property type="project" value="InterPro"/>
</dbReference>
<sequence>MDNTPDTTSSLAERVALLTRLVARQRNDYQDLETKLVARIGDVDDDRRLTSNRMQRALQTHHDEIEARLRKQAAIFAAILILITLLIGLASFYAYSRLDEARQELITTRAQLGGDDERLAAISAQNAAIEASLAGLRGSIALLSQSIERLKTVPPAPSEREDAAPESPDLQTPSTDTANILSGREPLLSPPADDLEDQRVETAPPADPQRTAEEARPAPAEDGSTASGTLSTEPPGTAATPERPTPFTAPPDQDADPTAPVAATARDAVEQALEEPEPTEAPARPDEDSVEPDPETPTREPAAPTPPPDTAAAVPESATSALVPPADTTTTESDISDSDPSESDTIEEQRDAPAIVAPSTPEVAPERPGADTSEPPHARIMEELQQVGNDNHALQLIGFHSLDSLLDFAQREALPERVYFREESFQGRPWYVLIHSLHPARAAAVGAQEELPDTLALLDLWIRPLPPETQLGIIEITR</sequence>
<evidence type="ECO:0008006" key="5">
    <source>
        <dbReference type="Google" id="ProtNLM"/>
    </source>
</evidence>
<proteinExistence type="predicted"/>
<feature type="transmembrane region" description="Helical" evidence="2">
    <location>
        <begin position="73"/>
        <end position="95"/>
    </location>
</feature>
<gene>
    <name evidence="3" type="ORF">CKO25_04860</name>
</gene>
<accession>A0A9X0WFY7</accession>
<keyword evidence="4" id="KW-1185">Reference proteome</keyword>
<name>A0A9X0WFY7_9GAMM</name>
<organism evidence="3 4">
    <name type="scientific">Thiocapsa imhoffii</name>
    <dbReference type="NCBI Taxonomy" id="382777"/>
    <lineage>
        <taxon>Bacteria</taxon>
        <taxon>Pseudomonadati</taxon>
        <taxon>Pseudomonadota</taxon>
        <taxon>Gammaproteobacteria</taxon>
        <taxon>Chromatiales</taxon>
        <taxon>Chromatiaceae</taxon>
        <taxon>Thiocapsa</taxon>
    </lineage>
</organism>
<dbReference type="Proteomes" id="UP001138802">
    <property type="component" value="Unassembled WGS sequence"/>
</dbReference>
<feature type="compositionally biased region" description="Basic and acidic residues" evidence="1">
    <location>
        <begin position="364"/>
        <end position="375"/>
    </location>
</feature>
<evidence type="ECO:0000313" key="4">
    <source>
        <dbReference type="Proteomes" id="UP001138802"/>
    </source>
</evidence>
<feature type="region of interest" description="Disordered" evidence="1">
    <location>
        <begin position="153"/>
        <end position="375"/>
    </location>
</feature>
<dbReference type="Gene3D" id="3.30.70.1070">
    <property type="entry name" value="Sporulation related repeat"/>
    <property type="match status" value="1"/>
</dbReference>
<dbReference type="RefSeq" id="WP_200386797.1">
    <property type="nucleotide sequence ID" value="NZ_NRSD01000003.1"/>
</dbReference>
<comment type="caution">
    <text evidence="3">The sequence shown here is derived from an EMBL/GenBank/DDBJ whole genome shotgun (WGS) entry which is preliminary data.</text>
</comment>
<feature type="compositionally biased region" description="Acidic residues" evidence="1">
    <location>
        <begin position="334"/>
        <end position="346"/>
    </location>
</feature>
<protein>
    <recommendedName>
        <fullName evidence="5">SPOR domain-containing protein</fullName>
    </recommendedName>
</protein>